<keyword evidence="3" id="KW-1185">Reference proteome</keyword>
<sequence length="116" mass="12577">MEGTDKSPRDRSFNLGRPSRSFRLRCPSLNSLRLRRAFEIGEVETRSARADVNRNGGGELGGLDSQAEPVEDEGELVDCDLAVSVMVEDVEDAAEAERVKARAAKAEGAGRATEIE</sequence>
<comment type="caution">
    <text evidence="2">The sequence shown here is derived from an EMBL/GenBank/DDBJ whole genome shotgun (WGS) entry which is preliminary data.</text>
</comment>
<proteinExistence type="predicted"/>
<dbReference type="EMBL" id="JADCNL010000014">
    <property type="protein sequence ID" value="KAG0452325.1"/>
    <property type="molecule type" value="Genomic_DNA"/>
</dbReference>
<evidence type="ECO:0000313" key="3">
    <source>
        <dbReference type="Proteomes" id="UP000636800"/>
    </source>
</evidence>
<dbReference type="OrthoDB" id="770116at2759"/>
<accession>A0A835PH54</accession>
<protein>
    <submittedName>
        <fullName evidence="2">Uncharacterized protein</fullName>
    </submittedName>
</protein>
<organism evidence="2 3">
    <name type="scientific">Vanilla planifolia</name>
    <name type="common">Vanilla</name>
    <dbReference type="NCBI Taxonomy" id="51239"/>
    <lineage>
        <taxon>Eukaryota</taxon>
        <taxon>Viridiplantae</taxon>
        <taxon>Streptophyta</taxon>
        <taxon>Embryophyta</taxon>
        <taxon>Tracheophyta</taxon>
        <taxon>Spermatophyta</taxon>
        <taxon>Magnoliopsida</taxon>
        <taxon>Liliopsida</taxon>
        <taxon>Asparagales</taxon>
        <taxon>Orchidaceae</taxon>
        <taxon>Vanilloideae</taxon>
        <taxon>Vanilleae</taxon>
        <taxon>Vanilla</taxon>
    </lineage>
</organism>
<evidence type="ECO:0000256" key="1">
    <source>
        <dbReference type="SAM" id="MobiDB-lite"/>
    </source>
</evidence>
<dbReference type="AlphaFoldDB" id="A0A835PH54"/>
<feature type="region of interest" description="Disordered" evidence="1">
    <location>
        <begin position="50"/>
        <end position="73"/>
    </location>
</feature>
<name>A0A835PH54_VANPL</name>
<gene>
    <name evidence="2" type="ORF">HPP92_024989</name>
</gene>
<evidence type="ECO:0000313" key="2">
    <source>
        <dbReference type="EMBL" id="KAG0452325.1"/>
    </source>
</evidence>
<dbReference type="Proteomes" id="UP000636800">
    <property type="component" value="Unassembled WGS sequence"/>
</dbReference>
<reference evidence="2 3" key="1">
    <citation type="journal article" date="2020" name="Nat. Food">
        <title>A phased Vanilla planifolia genome enables genetic improvement of flavour and production.</title>
        <authorList>
            <person name="Hasing T."/>
            <person name="Tang H."/>
            <person name="Brym M."/>
            <person name="Khazi F."/>
            <person name="Huang T."/>
            <person name="Chambers A.H."/>
        </authorList>
    </citation>
    <scope>NUCLEOTIDE SEQUENCE [LARGE SCALE GENOMIC DNA]</scope>
    <source>
        <tissue evidence="2">Leaf</tissue>
    </source>
</reference>